<evidence type="ECO:0000256" key="1">
    <source>
        <dbReference type="ARBA" id="ARBA00022729"/>
    </source>
</evidence>
<protein>
    <submittedName>
        <fullName evidence="4">Branched-chain amino acid binding protein</fullName>
    </submittedName>
</protein>
<dbReference type="InterPro" id="IPR051010">
    <property type="entry name" value="BCAA_transport"/>
</dbReference>
<organism evidence="4">
    <name type="scientific">hydrocarbon metagenome</name>
    <dbReference type="NCBI Taxonomy" id="938273"/>
    <lineage>
        <taxon>unclassified sequences</taxon>
        <taxon>metagenomes</taxon>
        <taxon>ecological metagenomes</taxon>
    </lineage>
</organism>
<dbReference type="SUPFAM" id="SSF53822">
    <property type="entry name" value="Periplasmic binding protein-like I"/>
    <property type="match status" value="1"/>
</dbReference>
<dbReference type="InterPro" id="IPR028082">
    <property type="entry name" value="Peripla_BP_I"/>
</dbReference>
<feature type="domain" description="Leucine-binding protein" evidence="3">
    <location>
        <begin position="82"/>
        <end position="397"/>
    </location>
</feature>
<evidence type="ECO:0000259" key="3">
    <source>
        <dbReference type="Pfam" id="PF13458"/>
    </source>
</evidence>
<proteinExistence type="predicted"/>
<dbReference type="InterPro" id="IPR028081">
    <property type="entry name" value="Leu-bd"/>
</dbReference>
<evidence type="ECO:0000313" key="4">
    <source>
        <dbReference type="EMBL" id="KUG28272.1"/>
    </source>
</evidence>
<reference evidence="4" key="1">
    <citation type="journal article" date="2015" name="Proc. Natl. Acad. Sci. U.S.A.">
        <title>Networks of energetic and metabolic interactions define dynamics in microbial communities.</title>
        <authorList>
            <person name="Embree M."/>
            <person name="Liu J.K."/>
            <person name="Al-Bassam M.M."/>
            <person name="Zengler K."/>
        </authorList>
    </citation>
    <scope>NUCLEOTIDE SEQUENCE</scope>
</reference>
<dbReference type="PANTHER" id="PTHR30483">
    <property type="entry name" value="LEUCINE-SPECIFIC-BINDING PROTEIN"/>
    <property type="match status" value="1"/>
</dbReference>
<name>A0A0W8G542_9ZZZZ</name>
<keyword evidence="1" id="KW-0732">Signal</keyword>
<dbReference type="PANTHER" id="PTHR30483:SF40">
    <property type="entry name" value="HISTIDINE KINASE"/>
    <property type="match status" value="1"/>
</dbReference>
<sequence>MAREKERRPRRGFLFPRLRLSLSNNDKSRKETAMHPTLSPEKGHSRTGRLAAVLAVLAVLAIPAAAMILGAPQAMAQKGGYTMGALVPLTGPLAAKGRTAQAALKLAETDIRDYLAASGAGDSFTMVIEDTGSTPDKALAAIKRLADKGIRLVVGPASDDETAAVEDLAAQKGMVLVSYGSSAQYLAKKDDLLFRLTPSNTYQAEALTALVKQEGHTVMIPLWRGDTVGDELVVHAKARFKQLGGEAAAGARYNPDRTDYAVILDELAREAENIRAANPKAKPAIVFVGGREVVPVFQEAAKHPILAGLPWYGSDSTALHDDIAKDPDSAAFALRTRFTAPRYGEGGANVYTQIERRIAKETDQFPDPQSAAAYDAAWLGFLAAQSAGTMDAATLKRFIPLMAERTYGVTGWLALNEYGDRREDWDFDFWALGKEGDTFFWEKIARYQLEPGLPKELYIGSPSK</sequence>
<accession>A0A0W8G542</accession>
<gene>
    <name evidence="4" type="ORF">ASZ90_001862</name>
</gene>
<dbReference type="AlphaFoldDB" id="A0A0W8G542"/>
<feature type="region of interest" description="Disordered" evidence="2">
    <location>
        <begin position="25"/>
        <end position="45"/>
    </location>
</feature>
<dbReference type="Gene3D" id="3.40.50.2300">
    <property type="match status" value="2"/>
</dbReference>
<dbReference type="Pfam" id="PF13458">
    <property type="entry name" value="Peripla_BP_6"/>
    <property type="match status" value="1"/>
</dbReference>
<dbReference type="EMBL" id="LNQE01000239">
    <property type="protein sequence ID" value="KUG28272.1"/>
    <property type="molecule type" value="Genomic_DNA"/>
</dbReference>
<evidence type="ECO:0000256" key="2">
    <source>
        <dbReference type="SAM" id="MobiDB-lite"/>
    </source>
</evidence>
<comment type="caution">
    <text evidence="4">The sequence shown here is derived from an EMBL/GenBank/DDBJ whole genome shotgun (WGS) entry which is preliminary data.</text>
</comment>